<feature type="region of interest" description="Disordered" evidence="1">
    <location>
        <begin position="58"/>
        <end position="86"/>
    </location>
</feature>
<evidence type="ECO:0000313" key="3">
    <source>
        <dbReference type="EMBL" id="KAI5349387.1"/>
    </source>
</evidence>
<gene>
    <name evidence="3" type="ORF">L3X38_002274</name>
</gene>
<feature type="region of interest" description="Disordered" evidence="1">
    <location>
        <begin position="1"/>
        <end position="38"/>
    </location>
</feature>
<reference evidence="3 4" key="1">
    <citation type="journal article" date="2022" name="G3 (Bethesda)">
        <title>Whole-genome sequence and methylome profiling of the almond [Prunus dulcis (Mill.) D.A. Webb] cultivar 'Nonpareil'.</title>
        <authorList>
            <person name="D'Amico-Willman K.M."/>
            <person name="Ouma W.Z."/>
            <person name="Meulia T."/>
            <person name="Sideli G.M."/>
            <person name="Gradziel T.M."/>
            <person name="Fresnedo-Ramirez J."/>
        </authorList>
    </citation>
    <scope>NUCLEOTIDE SEQUENCE [LARGE SCALE GENOMIC DNA]</scope>
    <source>
        <strain evidence="3">Clone GOH B32 T37-40</strain>
    </source>
</reference>
<evidence type="ECO:0000313" key="4">
    <source>
        <dbReference type="Proteomes" id="UP001054821"/>
    </source>
</evidence>
<name>A0AAD4ZJU2_PRUDU</name>
<organism evidence="3 4">
    <name type="scientific">Prunus dulcis</name>
    <name type="common">Almond</name>
    <name type="synonym">Amygdalus dulcis</name>
    <dbReference type="NCBI Taxonomy" id="3755"/>
    <lineage>
        <taxon>Eukaryota</taxon>
        <taxon>Viridiplantae</taxon>
        <taxon>Streptophyta</taxon>
        <taxon>Embryophyta</taxon>
        <taxon>Tracheophyta</taxon>
        <taxon>Spermatophyta</taxon>
        <taxon>Magnoliopsida</taxon>
        <taxon>eudicotyledons</taxon>
        <taxon>Gunneridae</taxon>
        <taxon>Pentapetalae</taxon>
        <taxon>rosids</taxon>
        <taxon>fabids</taxon>
        <taxon>Rosales</taxon>
        <taxon>Rosaceae</taxon>
        <taxon>Amygdaloideae</taxon>
        <taxon>Amygdaleae</taxon>
        <taxon>Prunus</taxon>
    </lineage>
</organism>
<evidence type="ECO:0000256" key="2">
    <source>
        <dbReference type="SAM" id="Phobius"/>
    </source>
</evidence>
<feature type="compositionally biased region" description="Low complexity" evidence="1">
    <location>
        <begin position="12"/>
        <end position="38"/>
    </location>
</feature>
<keyword evidence="2" id="KW-1133">Transmembrane helix</keyword>
<dbReference type="AlphaFoldDB" id="A0AAD4ZJU2"/>
<keyword evidence="4" id="KW-1185">Reference proteome</keyword>
<feature type="compositionally biased region" description="Basic residues" evidence="1">
    <location>
        <begin position="1"/>
        <end position="10"/>
    </location>
</feature>
<evidence type="ECO:0000256" key="1">
    <source>
        <dbReference type="SAM" id="MobiDB-lite"/>
    </source>
</evidence>
<sequence length="169" mass="18338">MSDLIRRRRAVTTTQSSEPPTQPTSAATAPASAATAPAQMDHLAVGAAGSQALASSASSVAQPVRARRGHRPASTTDTTSTDASGSQPDLCCLSATKIDVLCLMRLLSWNFHRLYRPSDLMMRRRNMILIHVGVWIILYLLRRRKRPYGDSLGGPAAMVLVSHGRCWEV</sequence>
<keyword evidence="2" id="KW-0812">Transmembrane</keyword>
<comment type="caution">
    <text evidence="3">The sequence shown here is derived from an EMBL/GenBank/DDBJ whole genome shotgun (WGS) entry which is preliminary data.</text>
</comment>
<dbReference type="Proteomes" id="UP001054821">
    <property type="component" value="Chromosome 1"/>
</dbReference>
<feature type="transmembrane region" description="Helical" evidence="2">
    <location>
        <begin position="126"/>
        <end position="142"/>
    </location>
</feature>
<keyword evidence="2" id="KW-0472">Membrane</keyword>
<proteinExistence type="predicted"/>
<feature type="compositionally biased region" description="Low complexity" evidence="1">
    <location>
        <begin position="73"/>
        <end position="84"/>
    </location>
</feature>
<protein>
    <submittedName>
        <fullName evidence="3">Uncharacterized protein</fullName>
    </submittedName>
</protein>
<dbReference type="EMBL" id="JAJFAZ020000001">
    <property type="protein sequence ID" value="KAI5349387.1"/>
    <property type="molecule type" value="Genomic_DNA"/>
</dbReference>
<accession>A0AAD4ZJU2</accession>